<evidence type="ECO:0000256" key="5">
    <source>
        <dbReference type="ARBA" id="ARBA00022692"/>
    </source>
</evidence>
<dbReference type="InterPro" id="IPR001702">
    <property type="entry name" value="Porin_Gram-ve"/>
</dbReference>
<dbReference type="CDD" id="cd00342">
    <property type="entry name" value="gram_neg_porins"/>
    <property type="match status" value="1"/>
</dbReference>
<keyword evidence="5" id="KW-0812">Transmembrane</keyword>
<dbReference type="InterPro" id="IPR023614">
    <property type="entry name" value="Porin_dom_sf"/>
</dbReference>
<sequence>MKIKLLAALACSALASAAQAQSSVTLYGTLDTAIGYVSNLPKANGGTGSAFQMINGTLSANSWGLKGTEDLGGGLSAVFRLENGFVLSNGALNNNGREFGRVATVGLASVPLGTVTLGRQFDPLVDLIEPLTEDAIFGSAFATPGDLDNYDESLGVNNAVKYVSPSYAGFQWEGMYALGGVAGGASSGQTYALAAAYANGPLNLAAGYLHANFANDFVLTSSGVSLAPGASAPTTDNPYFSSINRGLFSAKSVSMIRAAASYQLGLFQFGAAYSNVAYGEGSLSADTHFNNATVYVNYKPVPTTTLGVGYNFTKGDGGAQTDATYNQVSLGADYTFSKRTDVYALAAYQKASGRTADGTGGSMAATASIGSYGLDSGKNSETMVLLGVRHQF</sequence>
<comment type="subunit">
    <text evidence="2">Homotrimer.</text>
</comment>
<dbReference type="PANTHER" id="PTHR34501:SF9">
    <property type="entry name" value="MAJOR OUTER MEMBRANE PROTEIN P.IA"/>
    <property type="match status" value="1"/>
</dbReference>
<name>A0A1I7D2X5_9BURK</name>
<dbReference type="GO" id="GO:0046930">
    <property type="term" value="C:pore complex"/>
    <property type="evidence" value="ECO:0007669"/>
    <property type="project" value="UniProtKB-KW"/>
</dbReference>
<dbReference type="SUPFAM" id="SSF56935">
    <property type="entry name" value="Porins"/>
    <property type="match status" value="1"/>
</dbReference>
<keyword evidence="8" id="KW-0626">Porin</keyword>
<dbReference type="OrthoDB" id="5289162at2"/>
<evidence type="ECO:0000256" key="11">
    <source>
        <dbReference type="SAM" id="SignalP"/>
    </source>
</evidence>
<evidence type="ECO:0000313" key="13">
    <source>
        <dbReference type="EMBL" id="SFU06038.1"/>
    </source>
</evidence>
<dbReference type="Gene3D" id="2.40.160.10">
    <property type="entry name" value="Porin"/>
    <property type="match status" value="1"/>
</dbReference>
<evidence type="ECO:0000256" key="3">
    <source>
        <dbReference type="ARBA" id="ARBA00022448"/>
    </source>
</evidence>
<feature type="domain" description="Porin" evidence="12">
    <location>
        <begin position="7"/>
        <end position="352"/>
    </location>
</feature>
<feature type="chain" id="PRO_5011590503" evidence="11">
    <location>
        <begin position="21"/>
        <end position="392"/>
    </location>
</feature>
<proteinExistence type="predicted"/>
<evidence type="ECO:0000256" key="10">
    <source>
        <dbReference type="ARBA" id="ARBA00023237"/>
    </source>
</evidence>
<dbReference type="GO" id="GO:0034220">
    <property type="term" value="P:monoatomic ion transmembrane transport"/>
    <property type="evidence" value="ECO:0007669"/>
    <property type="project" value="InterPro"/>
</dbReference>
<evidence type="ECO:0000256" key="9">
    <source>
        <dbReference type="ARBA" id="ARBA00023136"/>
    </source>
</evidence>
<evidence type="ECO:0000256" key="7">
    <source>
        <dbReference type="ARBA" id="ARBA00023065"/>
    </source>
</evidence>
<dbReference type="InterPro" id="IPR050298">
    <property type="entry name" value="Gram-neg_bact_OMP"/>
</dbReference>
<dbReference type="Proteomes" id="UP000198844">
    <property type="component" value="Unassembled WGS sequence"/>
</dbReference>
<evidence type="ECO:0000259" key="12">
    <source>
        <dbReference type="Pfam" id="PF13609"/>
    </source>
</evidence>
<dbReference type="Pfam" id="PF13609">
    <property type="entry name" value="Porin_4"/>
    <property type="match status" value="1"/>
</dbReference>
<evidence type="ECO:0000256" key="6">
    <source>
        <dbReference type="ARBA" id="ARBA00022729"/>
    </source>
</evidence>
<dbReference type="RefSeq" id="WP_093635076.1">
    <property type="nucleotide sequence ID" value="NZ_FPBH01000008.1"/>
</dbReference>
<dbReference type="PRINTS" id="PR00184">
    <property type="entry name" value="NEISSPPORIN"/>
</dbReference>
<evidence type="ECO:0000256" key="4">
    <source>
        <dbReference type="ARBA" id="ARBA00022452"/>
    </source>
</evidence>
<dbReference type="GO" id="GO:0009279">
    <property type="term" value="C:cell outer membrane"/>
    <property type="evidence" value="ECO:0007669"/>
    <property type="project" value="UniProtKB-SubCell"/>
</dbReference>
<keyword evidence="6 11" id="KW-0732">Signal</keyword>
<evidence type="ECO:0000256" key="2">
    <source>
        <dbReference type="ARBA" id="ARBA00011233"/>
    </source>
</evidence>
<dbReference type="GO" id="GO:0015288">
    <property type="term" value="F:porin activity"/>
    <property type="evidence" value="ECO:0007669"/>
    <property type="project" value="UniProtKB-KW"/>
</dbReference>
<evidence type="ECO:0000256" key="1">
    <source>
        <dbReference type="ARBA" id="ARBA00004571"/>
    </source>
</evidence>
<comment type="subcellular location">
    <subcellularLocation>
        <location evidence="1">Cell outer membrane</location>
        <topology evidence="1">Multi-pass membrane protein</topology>
    </subcellularLocation>
</comment>
<dbReference type="InterPro" id="IPR033900">
    <property type="entry name" value="Gram_neg_porin_domain"/>
</dbReference>
<gene>
    <name evidence="13" type="ORF">SAMN05192563_1008179</name>
</gene>
<keyword evidence="4" id="KW-1134">Transmembrane beta strand</keyword>
<keyword evidence="10" id="KW-0998">Cell outer membrane</keyword>
<dbReference type="EMBL" id="FPBH01000008">
    <property type="protein sequence ID" value="SFU06038.1"/>
    <property type="molecule type" value="Genomic_DNA"/>
</dbReference>
<dbReference type="PRINTS" id="PR00182">
    <property type="entry name" value="ECOLNEIPORIN"/>
</dbReference>
<dbReference type="AlphaFoldDB" id="A0A1I7D2X5"/>
<keyword evidence="3" id="KW-0813">Transport</keyword>
<evidence type="ECO:0000256" key="8">
    <source>
        <dbReference type="ARBA" id="ARBA00023114"/>
    </source>
</evidence>
<keyword evidence="7" id="KW-0406">Ion transport</keyword>
<protein>
    <submittedName>
        <fullName evidence="13">Outer membrane protein (Porin)</fullName>
    </submittedName>
</protein>
<dbReference type="PANTHER" id="PTHR34501">
    <property type="entry name" value="PROTEIN YDDL-RELATED"/>
    <property type="match status" value="1"/>
</dbReference>
<reference evidence="13 14" key="1">
    <citation type="submission" date="2016-10" db="EMBL/GenBank/DDBJ databases">
        <authorList>
            <person name="de Groot N.N."/>
        </authorList>
    </citation>
    <scope>NUCLEOTIDE SEQUENCE [LARGE SCALE GENOMIC DNA]</scope>
    <source>
        <strain evidence="13 14">LMG 27731</strain>
    </source>
</reference>
<evidence type="ECO:0000313" key="14">
    <source>
        <dbReference type="Proteomes" id="UP000198844"/>
    </source>
</evidence>
<keyword evidence="9" id="KW-0472">Membrane</keyword>
<organism evidence="13 14">
    <name type="scientific">Paraburkholderia aspalathi</name>
    <dbReference type="NCBI Taxonomy" id="1324617"/>
    <lineage>
        <taxon>Bacteria</taxon>
        <taxon>Pseudomonadati</taxon>
        <taxon>Pseudomonadota</taxon>
        <taxon>Betaproteobacteria</taxon>
        <taxon>Burkholderiales</taxon>
        <taxon>Burkholderiaceae</taxon>
        <taxon>Paraburkholderia</taxon>
    </lineage>
</organism>
<dbReference type="InterPro" id="IPR002299">
    <property type="entry name" value="Porin_Neis"/>
</dbReference>
<feature type="signal peptide" evidence="11">
    <location>
        <begin position="1"/>
        <end position="20"/>
    </location>
</feature>
<accession>A0A1I7D2X5</accession>